<dbReference type="OrthoDB" id="9801735at2"/>
<proteinExistence type="inferred from homology"/>
<comment type="caution">
    <text evidence="3">The sequence shown here is derived from an EMBL/GenBank/DDBJ whole genome shotgun (WGS) entry which is preliminary data.</text>
</comment>
<dbReference type="Gene3D" id="3.10.129.10">
    <property type="entry name" value="Hotdog Thioesterase"/>
    <property type="match status" value="1"/>
</dbReference>
<dbReference type="Proteomes" id="UP000317893">
    <property type="component" value="Unassembled WGS sequence"/>
</dbReference>
<comment type="similarity">
    <text evidence="1">Belongs to the enoyl-CoA hydratase/isomerase family.</text>
</comment>
<accession>A0A542DY55</accession>
<gene>
    <name evidence="3" type="ORF">FB458_1112</name>
</gene>
<reference evidence="3 4" key="1">
    <citation type="submission" date="2019-06" db="EMBL/GenBank/DDBJ databases">
        <title>Sequencing the genomes of 1000 actinobacteria strains.</title>
        <authorList>
            <person name="Klenk H.-P."/>
        </authorList>
    </citation>
    <scope>NUCLEOTIDE SEQUENCE [LARGE SCALE GENOMIC DNA]</scope>
    <source>
        <strain evidence="3 4">DSM 18607</strain>
    </source>
</reference>
<feature type="domain" description="MaoC-like" evidence="2">
    <location>
        <begin position="19"/>
        <end position="120"/>
    </location>
</feature>
<dbReference type="EMBL" id="VFMN01000001">
    <property type="protein sequence ID" value="TQJ08033.1"/>
    <property type="molecule type" value="Genomic_DNA"/>
</dbReference>
<evidence type="ECO:0000259" key="2">
    <source>
        <dbReference type="Pfam" id="PF01575"/>
    </source>
</evidence>
<evidence type="ECO:0000313" key="3">
    <source>
        <dbReference type="EMBL" id="TQJ08033.1"/>
    </source>
</evidence>
<dbReference type="AlphaFoldDB" id="A0A542DY55"/>
<dbReference type="Pfam" id="PF01575">
    <property type="entry name" value="MaoC_dehydratas"/>
    <property type="match status" value="1"/>
</dbReference>
<dbReference type="RefSeq" id="WP_141847455.1">
    <property type="nucleotide sequence ID" value="NZ_BAAAPR010000002.1"/>
</dbReference>
<organism evidence="3 4">
    <name type="scientific">Lapillicoccus jejuensis</name>
    <dbReference type="NCBI Taxonomy" id="402171"/>
    <lineage>
        <taxon>Bacteria</taxon>
        <taxon>Bacillati</taxon>
        <taxon>Actinomycetota</taxon>
        <taxon>Actinomycetes</taxon>
        <taxon>Micrococcales</taxon>
        <taxon>Intrasporangiaceae</taxon>
        <taxon>Lapillicoccus</taxon>
    </lineage>
</organism>
<evidence type="ECO:0000313" key="4">
    <source>
        <dbReference type="Proteomes" id="UP000317893"/>
    </source>
</evidence>
<dbReference type="InterPro" id="IPR002539">
    <property type="entry name" value="MaoC-like_dom"/>
</dbReference>
<protein>
    <submittedName>
        <fullName evidence="3">Acyl dehydratase</fullName>
    </submittedName>
</protein>
<sequence length="153" mass="16652">MSDTGTGGVRWAEDVEVGAVVDLGSYTVTREEILDFAGHWDPQVFHLDEQVAAAGHFGELIASGIHTLAVYQRLSVLGAYTGWAVLAGRRLRSVEFLAPVTAGTTLYGELTVTDVDLSRPGRSLAVTRGRLHDGERDVLTVELEAYLRRRPTT</sequence>
<dbReference type="InterPro" id="IPR029069">
    <property type="entry name" value="HotDog_dom_sf"/>
</dbReference>
<name>A0A542DY55_9MICO</name>
<evidence type="ECO:0000256" key="1">
    <source>
        <dbReference type="ARBA" id="ARBA00005254"/>
    </source>
</evidence>
<keyword evidence="4" id="KW-1185">Reference proteome</keyword>
<dbReference type="SUPFAM" id="SSF54637">
    <property type="entry name" value="Thioesterase/thiol ester dehydrase-isomerase"/>
    <property type="match status" value="1"/>
</dbReference>